<evidence type="ECO:0000313" key="2">
    <source>
        <dbReference type="Proteomes" id="UP000799771"/>
    </source>
</evidence>
<reference evidence="1" key="1">
    <citation type="journal article" date="2020" name="Stud. Mycol.">
        <title>101 Dothideomycetes genomes: a test case for predicting lifestyles and emergence of pathogens.</title>
        <authorList>
            <person name="Haridas S."/>
            <person name="Albert R."/>
            <person name="Binder M."/>
            <person name="Bloem J."/>
            <person name="Labutti K."/>
            <person name="Salamov A."/>
            <person name="Andreopoulos B."/>
            <person name="Baker S."/>
            <person name="Barry K."/>
            <person name="Bills G."/>
            <person name="Bluhm B."/>
            <person name="Cannon C."/>
            <person name="Castanera R."/>
            <person name="Culley D."/>
            <person name="Daum C."/>
            <person name="Ezra D."/>
            <person name="Gonzalez J."/>
            <person name="Henrissat B."/>
            <person name="Kuo A."/>
            <person name="Liang C."/>
            <person name="Lipzen A."/>
            <person name="Lutzoni F."/>
            <person name="Magnuson J."/>
            <person name="Mondo S."/>
            <person name="Nolan M."/>
            <person name="Ohm R."/>
            <person name="Pangilinan J."/>
            <person name="Park H.-J."/>
            <person name="Ramirez L."/>
            <person name="Alfaro M."/>
            <person name="Sun H."/>
            <person name="Tritt A."/>
            <person name="Yoshinaga Y."/>
            <person name="Zwiers L.-H."/>
            <person name="Turgeon B."/>
            <person name="Goodwin S."/>
            <person name="Spatafora J."/>
            <person name="Crous P."/>
            <person name="Grigoriev I."/>
        </authorList>
    </citation>
    <scope>NUCLEOTIDE SEQUENCE</scope>
    <source>
        <strain evidence="1">CBS 119687</strain>
    </source>
</reference>
<dbReference type="Proteomes" id="UP000799771">
    <property type="component" value="Unassembled WGS sequence"/>
</dbReference>
<organism evidence="1 2">
    <name type="scientific">Dothidotthia symphoricarpi CBS 119687</name>
    <dbReference type="NCBI Taxonomy" id="1392245"/>
    <lineage>
        <taxon>Eukaryota</taxon>
        <taxon>Fungi</taxon>
        <taxon>Dikarya</taxon>
        <taxon>Ascomycota</taxon>
        <taxon>Pezizomycotina</taxon>
        <taxon>Dothideomycetes</taxon>
        <taxon>Pleosporomycetidae</taxon>
        <taxon>Pleosporales</taxon>
        <taxon>Dothidotthiaceae</taxon>
        <taxon>Dothidotthia</taxon>
    </lineage>
</organism>
<keyword evidence="2" id="KW-1185">Reference proteome</keyword>
<dbReference type="AlphaFoldDB" id="A0A6A5ZWR9"/>
<sequence>MVLPACTCEGVWRLRLYRLQKLTNSLEHYPTACHAHVCHAVPSPPAQNCDEYGPHYIDGQPRPHKQHVQNFAMTAASFVACGVRSQERVLVEEEAAGLRLTTLRGMRCESCKKEANKANSRELRECGVAAGYIRPAGLRCCKWLNASKISPNYVCSCHVFTLSLFVSRRR</sequence>
<dbReference type="EMBL" id="ML977522">
    <property type="protein sequence ID" value="KAF2123746.1"/>
    <property type="molecule type" value="Genomic_DNA"/>
</dbReference>
<name>A0A6A5ZWR9_9PLEO</name>
<evidence type="ECO:0000313" key="1">
    <source>
        <dbReference type="EMBL" id="KAF2123746.1"/>
    </source>
</evidence>
<protein>
    <submittedName>
        <fullName evidence="1">Uncharacterized protein</fullName>
    </submittedName>
</protein>
<accession>A0A6A5ZWR9</accession>
<proteinExistence type="predicted"/>
<dbReference type="RefSeq" id="XP_033518140.1">
    <property type="nucleotide sequence ID" value="XM_033662139.1"/>
</dbReference>
<gene>
    <name evidence="1" type="ORF">P153DRAFT_145434</name>
</gene>
<dbReference type="GeneID" id="54402571"/>